<dbReference type="SUPFAM" id="SSF48452">
    <property type="entry name" value="TPR-like"/>
    <property type="match status" value="1"/>
</dbReference>
<dbReference type="InParanoid" id="A0EFF4"/>
<dbReference type="InterPro" id="IPR011990">
    <property type="entry name" value="TPR-like_helical_dom_sf"/>
</dbReference>
<name>A0EFF4_PARTE</name>
<evidence type="ECO:0000313" key="3">
    <source>
        <dbReference type="Proteomes" id="UP000000600"/>
    </source>
</evidence>
<dbReference type="InterPro" id="IPR015374">
    <property type="entry name" value="ChAPs"/>
</dbReference>
<proteinExistence type="predicted"/>
<dbReference type="KEGG" id="ptm:GSPATT00026368001"/>
<dbReference type="AlphaFoldDB" id="A0EFF4"/>
<protein>
    <recommendedName>
        <fullName evidence="4">Tetratricopeptide repeat protein</fullName>
    </recommendedName>
</protein>
<dbReference type="EMBL" id="CT868675">
    <property type="protein sequence ID" value="CAK94045.1"/>
    <property type="molecule type" value="Genomic_DNA"/>
</dbReference>
<gene>
    <name evidence="2" type="ORF">GSPATT00026368001</name>
</gene>
<feature type="compositionally biased region" description="Basic and acidic residues" evidence="1">
    <location>
        <begin position="375"/>
        <end position="394"/>
    </location>
</feature>
<dbReference type="STRING" id="5888.A0EFF4"/>
<evidence type="ECO:0000256" key="1">
    <source>
        <dbReference type="SAM" id="MobiDB-lite"/>
    </source>
</evidence>
<reference evidence="2 3" key="1">
    <citation type="journal article" date="2006" name="Nature">
        <title>Global trends of whole-genome duplications revealed by the ciliate Paramecium tetraurelia.</title>
        <authorList>
            <consortium name="Genoscope"/>
            <person name="Aury J.-M."/>
            <person name="Jaillon O."/>
            <person name="Duret L."/>
            <person name="Noel B."/>
            <person name="Jubin C."/>
            <person name="Porcel B.M."/>
            <person name="Segurens B."/>
            <person name="Daubin V."/>
            <person name="Anthouard V."/>
            <person name="Aiach N."/>
            <person name="Arnaiz O."/>
            <person name="Billaut A."/>
            <person name="Beisson J."/>
            <person name="Blanc I."/>
            <person name="Bouhouche K."/>
            <person name="Camara F."/>
            <person name="Duharcourt S."/>
            <person name="Guigo R."/>
            <person name="Gogendeau D."/>
            <person name="Katinka M."/>
            <person name="Keller A.-M."/>
            <person name="Kissmehl R."/>
            <person name="Klotz C."/>
            <person name="Koll F."/>
            <person name="Le Moue A."/>
            <person name="Lepere C."/>
            <person name="Malinsky S."/>
            <person name="Nowacki M."/>
            <person name="Nowak J.K."/>
            <person name="Plattner H."/>
            <person name="Poulain J."/>
            <person name="Ruiz F."/>
            <person name="Serrano V."/>
            <person name="Zagulski M."/>
            <person name="Dessen P."/>
            <person name="Betermier M."/>
            <person name="Weissenbach J."/>
            <person name="Scarpelli C."/>
            <person name="Schachter V."/>
            <person name="Sperling L."/>
            <person name="Meyer E."/>
            <person name="Cohen J."/>
            <person name="Wincker P."/>
        </authorList>
    </citation>
    <scope>NUCLEOTIDE SEQUENCE [LARGE SCALE GENOMIC DNA]</scope>
    <source>
        <strain evidence="2 3">Stock d4-2</strain>
    </source>
</reference>
<accession>A0EFF4</accession>
<dbReference type="GO" id="GO:0006893">
    <property type="term" value="P:Golgi to plasma membrane transport"/>
    <property type="evidence" value="ECO:0000318"/>
    <property type="project" value="GO_Central"/>
</dbReference>
<evidence type="ECO:0008006" key="4">
    <source>
        <dbReference type="Google" id="ProtNLM"/>
    </source>
</evidence>
<dbReference type="HOGENOM" id="CLU_680556_0_0_1"/>
<dbReference type="PANTHER" id="PTHR31975">
    <property type="entry name" value="BUD SITE SELECTION PROTEIN 7-RELATED"/>
    <property type="match status" value="1"/>
</dbReference>
<organism evidence="2 3">
    <name type="scientific">Paramecium tetraurelia</name>
    <dbReference type="NCBI Taxonomy" id="5888"/>
    <lineage>
        <taxon>Eukaryota</taxon>
        <taxon>Sar</taxon>
        <taxon>Alveolata</taxon>
        <taxon>Ciliophora</taxon>
        <taxon>Intramacronucleata</taxon>
        <taxon>Oligohymenophorea</taxon>
        <taxon>Peniculida</taxon>
        <taxon>Parameciidae</taxon>
        <taxon>Paramecium</taxon>
    </lineage>
</organism>
<dbReference type="RefSeq" id="XP_001461418.1">
    <property type="nucleotide sequence ID" value="XM_001461381.1"/>
</dbReference>
<dbReference type="GeneID" id="5047203"/>
<keyword evidence="3" id="KW-1185">Reference proteome</keyword>
<dbReference type="Pfam" id="PF09295">
    <property type="entry name" value="ChAPs"/>
    <property type="match status" value="1"/>
</dbReference>
<feature type="region of interest" description="Disordered" evidence="1">
    <location>
        <begin position="368"/>
        <end position="405"/>
    </location>
</feature>
<dbReference type="Gene3D" id="1.25.40.10">
    <property type="entry name" value="Tetratricopeptide repeat domain"/>
    <property type="match status" value="1"/>
</dbReference>
<feature type="compositionally biased region" description="Polar residues" evidence="1">
    <location>
        <begin position="396"/>
        <end position="405"/>
    </location>
</feature>
<evidence type="ECO:0000313" key="2">
    <source>
        <dbReference type="EMBL" id="CAK94045.1"/>
    </source>
</evidence>
<dbReference type="PANTHER" id="PTHR31975:SF1">
    <property type="entry name" value="BUD SITE SELECTION PROTEIN 7-RELATED"/>
    <property type="match status" value="1"/>
</dbReference>
<dbReference type="OrthoDB" id="303267at2759"/>
<dbReference type="Proteomes" id="UP000000600">
    <property type="component" value="Unassembled WGS sequence"/>
</dbReference>
<dbReference type="GO" id="GO:0034044">
    <property type="term" value="C:exomer complex"/>
    <property type="evidence" value="ECO:0000318"/>
    <property type="project" value="GO_Central"/>
</dbReference>
<sequence>MQLLSIKNIFEYQDKKLDGVKENLFKNINQLQGLGVPDICIITKQQPINIIKSSYETSSSFHFVQGLCPQSQADVFAYLESVVQNQEKERQNIFFSKVQSITKVNGAYIKVTYLCYDIFSKAFLVCEASFEGQKNKSVFLVQENQRMIQPTQQHWNGAYISNILRAIDEDFKLVGVGRFFNNLCLKNNTKLCKMIESMLELITINVNQFQDFDKIRSNQCFCDINDVLYYLCWPLDILVSHLVKSHQLFILVKELDKIQSNVIFHLIKSMIFYKMKQSQMQIRQYQRSLSCIGNITQKVQQFNLVKYILGKVLIKLGKYQQAFQILQDTLTNSYENQVVWIALVKRAKLILGIHIQKIKQLSGFSEPIKQSSRPLRNEDEKINVVRDSSHKLPSDDSISFINQSK</sequence>